<protein>
    <submittedName>
        <fullName evidence="1">Outer membrane lipoprotein carrier protein LolA</fullName>
    </submittedName>
</protein>
<evidence type="ECO:0000313" key="2">
    <source>
        <dbReference type="Proteomes" id="UP000487649"/>
    </source>
</evidence>
<dbReference type="PANTHER" id="PTHR37507:SF2">
    <property type="entry name" value="SPORULATION PROTEIN YDCC"/>
    <property type="match status" value="1"/>
</dbReference>
<dbReference type="Gene3D" id="2.50.20.10">
    <property type="entry name" value="Lipoprotein localisation LolA/LolB/LppX"/>
    <property type="match status" value="1"/>
</dbReference>
<dbReference type="OrthoDB" id="9785380at2"/>
<comment type="caution">
    <text evidence="1">The sequence shown here is derived from an EMBL/GenBank/DDBJ whole genome shotgun (WGS) entry which is preliminary data.</text>
</comment>
<dbReference type="InterPro" id="IPR052944">
    <property type="entry name" value="Sporulation_related"/>
</dbReference>
<proteinExistence type="predicted"/>
<reference evidence="1 2" key="1">
    <citation type="journal article" date="2019" name="Nat. Med.">
        <title>A library of human gut bacterial isolates paired with longitudinal multiomics data enables mechanistic microbiome research.</title>
        <authorList>
            <person name="Poyet M."/>
            <person name="Groussin M."/>
            <person name="Gibbons S.M."/>
            <person name="Avila-Pacheco J."/>
            <person name="Jiang X."/>
            <person name="Kearney S.M."/>
            <person name="Perrotta A.R."/>
            <person name="Berdy B."/>
            <person name="Zhao S."/>
            <person name="Lieberman T.D."/>
            <person name="Swanson P.K."/>
            <person name="Smith M."/>
            <person name="Roesemann S."/>
            <person name="Alexander J.E."/>
            <person name="Rich S.A."/>
            <person name="Livny J."/>
            <person name="Vlamakis H."/>
            <person name="Clish C."/>
            <person name="Bullock K."/>
            <person name="Deik A."/>
            <person name="Scott J."/>
            <person name="Pierce K.A."/>
            <person name="Xavier R.J."/>
            <person name="Alm E.J."/>
        </authorList>
    </citation>
    <scope>NUCLEOTIDE SEQUENCE [LARGE SCALE GENOMIC DNA]</scope>
    <source>
        <strain evidence="1 2">BIOML-A198</strain>
    </source>
</reference>
<dbReference type="PROSITE" id="PS51257">
    <property type="entry name" value="PROKAR_LIPOPROTEIN"/>
    <property type="match status" value="1"/>
</dbReference>
<dbReference type="PANTHER" id="PTHR37507">
    <property type="entry name" value="SPORULATION PROTEIN YDCC"/>
    <property type="match status" value="1"/>
</dbReference>
<dbReference type="GeneID" id="60058563"/>
<organism evidence="1 2">
    <name type="scientific">Turicibacter sanguinis</name>
    <dbReference type="NCBI Taxonomy" id="154288"/>
    <lineage>
        <taxon>Bacteria</taxon>
        <taxon>Bacillati</taxon>
        <taxon>Bacillota</taxon>
        <taxon>Erysipelotrichia</taxon>
        <taxon>Erysipelotrichales</taxon>
        <taxon>Turicibacteraceae</taxon>
        <taxon>Turicibacter</taxon>
    </lineage>
</organism>
<sequence>MKKLCLVFAVMLTVLLAGCGEMSQQDVVDKLTSNLDDAKSYYATGVMEVDNNGQMYQYNVEVAYQQPNYYKVTLKNETTNNEQIILKNDDGVYVLTPALNKQFKFQSDWPLSSSQVYLYQSLLSDILNDTETSFLSEDDCYTFETVANYHGNRDLTTQKVVFDKKSLTPTEVYVMDAEGTPRVSMKFTSFKFNEDLADGYFDCQQTMEYSQETMGEGVINTLTGELYPSYLPEGTTLSNKQSIETEMGERIIMTFDGDKDFTMIQEPASYSETGNLETVAGEPVLINGTIGALSDNSITWVDRGVEFFLVSETLEEDELVSVASSMTSYFEK</sequence>
<name>A0A173UAA3_9FIRM</name>
<keyword evidence="1" id="KW-0449">Lipoprotein</keyword>
<accession>A0A173UAA3</accession>
<dbReference type="EMBL" id="WMQE01000027">
    <property type="protein sequence ID" value="MTK21981.1"/>
    <property type="molecule type" value="Genomic_DNA"/>
</dbReference>
<evidence type="ECO:0000313" key="1">
    <source>
        <dbReference type="EMBL" id="MTK21981.1"/>
    </source>
</evidence>
<dbReference type="InterPro" id="IPR029046">
    <property type="entry name" value="LolA/LolB/LppX"/>
</dbReference>
<dbReference type="Proteomes" id="UP000487649">
    <property type="component" value="Unassembled WGS sequence"/>
</dbReference>
<dbReference type="RefSeq" id="WP_006783495.1">
    <property type="nucleotide sequence ID" value="NZ_CABJBH010000019.1"/>
</dbReference>
<dbReference type="AlphaFoldDB" id="A0A173UAA3"/>
<dbReference type="SUPFAM" id="SSF89392">
    <property type="entry name" value="Prokaryotic lipoproteins and lipoprotein localization factors"/>
    <property type="match status" value="1"/>
</dbReference>
<gene>
    <name evidence="1" type="ORF">GMA92_11205</name>
</gene>